<dbReference type="AlphaFoldDB" id="A0AAV4DI67"/>
<evidence type="ECO:0000313" key="3">
    <source>
        <dbReference type="Proteomes" id="UP000735302"/>
    </source>
</evidence>
<evidence type="ECO:0000313" key="2">
    <source>
        <dbReference type="EMBL" id="GFO43841.1"/>
    </source>
</evidence>
<sequence>MGATVRPKNRYSLLACTRPNETWYSETPHIIGDVQQCPPMSLSEFLYSLDLEQLAGVKGGADQGLTLDRRADGSDAQSASHRSLAKPRPSFWDQLLPWPGLA</sequence>
<gene>
    <name evidence="2" type="ORF">PoB_007034600</name>
</gene>
<organism evidence="2 3">
    <name type="scientific">Plakobranchus ocellatus</name>
    <dbReference type="NCBI Taxonomy" id="259542"/>
    <lineage>
        <taxon>Eukaryota</taxon>
        <taxon>Metazoa</taxon>
        <taxon>Spiralia</taxon>
        <taxon>Lophotrochozoa</taxon>
        <taxon>Mollusca</taxon>
        <taxon>Gastropoda</taxon>
        <taxon>Heterobranchia</taxon>
        <taxon>Euthyneura</taxon>
        <taxon>Panpulmonata</taxon>
        <taxon>Sacoglossa</taxon>
        <taxon>Placobranchoidea</taxon>
        <taxon>Plakobranchidae</taxon>
        <taxon>Plakobranchus</taxon>
    </lineage>
</organism>
<comment type="caution">
    <text evidence="2">The sequence shown here is derived from an EMBL/GenBank/DDBJ whole genome shotgun (WGS) entry which is preliminary data.</text>
</comment>
<keyword evidence="3" id="KW-1185">Reference proteome</keyword>
<evidence type="ECO:0000256" key="1">
    <source>
        <dbReference type="SAM" id="MobiDB-lite"/>
    </source>
</evidence>
<proteinExistence type="predicted"/>
<dbReference type="EMBL" id="BLXT01007928">
    <property type="protein sequence ID" value="GFO43841.1"/>
    <property type="molecule type" value="Genomic_DNA"/>
</dbReference>
<reference evidence="2 3" key="1">
    <citation type="journal article" date="2021" name="Elife">
        <title>Chloroplast acquisition without the gene transfer in kleptoplastic sea slugs, Plakobranchus ocellatus.</title>
        <authorList>
            <person name="Maeda T."/>
            <person name="Takahashi S."/>
            <person name="Yoshida T."/>
            <person name="Shimamura S."/>
            <person name="Takaki Y."/>
            <person name="Nagai Y."/>
            <person name="Toyoda A."/>
            <person name="Suzuki Y."/>
            <person name="Arimoto A."/>
            <person name="Ishii H."/>
            <person name="Satoh N."/>
            <person name="Nishiyama T."/>
            <person name="Hasebe M."/>
            <person name="Maruyama T."/>
            <person name="Minagawa J."/>
            <person name="Obokata J."/>
            <person name="Shigenobu S."/>
        </authorList>
    </citation>
    <scope>NUCLEOTIDE SEQUENCE [LARGE SCALE GENOMIC DNA]</scope>
</reference>
<protein>
    <submittedName>
        <fullName evidence="2">Uncharacterized protein</fullName>
    </submittedName>
</protein>
<dbReference type="Proteomes" id="UP000735302">
    <property type="component" value="Unassembled WGS sequence"/>
</dbReference>
<accession>A0AAV4DI67</accession>
<feature type="region of interest" description="Disordered" evidence="1">
    <location>
        <begin position="63"/>
        <end position="86"/>
    </location>
</feature>
<name>A0AAV4DI67_9GAST</name>